<dbReference type="SMART" id="SM00240">
    <property type="entry name" value="FHA"/>
    <property type="match status" value="1"/>
</dbReference>
<feature type="domain" description="FHA" evidence="6">
    <location>
        <begin position="186"/>
        <end position="238"/>
    </location>
</feature>
<dbReference type="AlphaFoldDB" id="A0A0N0NLU8"/>
<dbReference type="FunFam" id="1.10.510.10:FF:001380">
    <property type="entry name" value="Checkpoint kinase 2-like protein"/>
    <property type="match status" value="1"/>
</dbReference>
<dbReference type="InterPro" id="IPR008271">
    <property type="entry name" value="Ser/Thr_kinase_AS"/>
</dbReference>
<dbReference type="GO" id="GO:0004672">
    <property type="term" value="F:protein kinase activity"/>
    <property type="evidence" value="ECO:0007669"/>
    <property type="project" value="InterPro"/>
</dbReference>
<evidence type="ECO:0000259" key="6">
    <source>
        <dbReference type="PROSITE" id="PS50006"/>
    </source>
</evidence>
<evidence type="ECO:0000256" key="3">
    <source>
        <dbReference type="ARBA" id="ARBA00022840"/>
    </source>
</evidence>
<dbReference type="PANTHER" id="PTHR24347">
    <property type="entry name" value="SERINE/THREONINE-PROTEIN KINASE"/>
    <property type="match status" value="1"/>
</dbReference>
<gene>
    <name evidence="8" type="ORF">AB675_3425</name>
</gene>
<reference evidence="8 9" key="1">
    <citation type="submission" date="2015-06" db="EMBL/GenBank/DDBJ databases">
        <title>Draft genome of the ant-associated black yeast Phialophora attae CBS 131958.</title>
        <authorList>
            <person name="Moreno L.F."/>
            <person name="Stielow B.J."/>
            <person name="de Hoog S."/>
            <person name="Vicente V.A."/>
            <person name="Weiss V.A."/>
            <person name="de Vries M."/>
            <person name="Cruz L.M."/>
            <person name="Souza E.M."/>
        </authorList>
    </citation>
    <scope>NUCLEOTIDE SEQUENCE [LARGE SCALE GENOMIC DNA]</scope>
    <source>
        <strain evidence="8 9">CBS 131958</strain>
    </source>
</reference>
<dbReference type="PROSITE" id="PS50006">
    <property type="entry name" value="FHA_DOMAIN"/>
    <property type="match status" value="1"/>
</dbReference>
<dbReference type="SUPFAM" id="SSF49879">
    <property type="entry name" value="SMAD/FHA domain"/>
    <property type="match status" value="1"/>
</dbReference>
<keyword evidence="8" id="KW-0418">Kinase</keyword>
<dbReference type="PROSITE" id="PS00108">
    <property type="entry name" value="PROTEIN_KINASE_ST"/>
    <property type="match status" value="1"/>
</dbReference>
<evidence type="ECO:0000313" key="9">
    <source>
        <dbReference type="Proteomes" id="UP000038010"/>
    </source>
</evidence>
<feature type="compositionally biased region" description="Polar residues" evidence="5">
    <location>
        <begin position="1"/>
        <end position="10"/>
    </location>
</feature>
<dbReference type="Gene3D" id="1.10.510.10">
    <property type="entry name" value="Transferase(Phosphotransferase) domain 1"/>
    <property type="match status" value="1"/>
</dbReference>
<protein>
    <submittedName>
        <fullName evidence="8">Putative serine/threonine-protein kinase fhkC</fullName>
    </submittedName>
</protein>
<dbReference type="GO" id="GO:0005524">
    <property type="term" value="F:ATP binding"/>
    <property type="evidence" value="ECO:0007669"/>
    <property type="project" value="UniProtKB-UniRule"/>
</dbReference>
<evidence type="ECO:0000256" key="4">
    <source>
        <dbReference type="PROSITE-ProRule" id="PRU10141"/>
    </source>
</evidence>
<proteinExistence type="inferred from homology"/>
<dbReference type="VEuPathDB" id="FungiDB:AB675_3425"/>
<dbReference type="STRING" id="1664694.A0A0N0NLU8"/>
<dbReference type="SUPFAM" id="SSF56112">
    <property type="entry name" value="Protein kinase-like (PK-like)"/>
    <property type="match status" value="1"/>
</dbReference>
<keyword evidence="9" id="KW-1185">Reference proteome</keyword>
<accession>A0A0N0NLU8</accession>
<dbReference type="InterPro" id="IPR008984">
    <property type="entry name" value="SMAD_FHA_dom_sf"/>
</dbReference>
<keyword evidence="3 4" id="KW-0067">ATP-binding</keyword>
<dbReference type="OrthoDB" id="407410at2759"/>
<dbReference type="EMBL" id="LFJN01000014">
    <property type="protein sequence ID" value="KPI39598.1"/>
    <property type="molecule type" value="Genomic_DNA"/>
</dbReference>
<dbReference type="PROSITE" id="PS00107">
    <property type="entry name" value="PROTEIN_KINASE_ATP"/>
    <property type="match status" value="1"/>
</dbReference>
<sequence length="730" mass="82512">MAPKAQQSSGLKRGRHSTGEDQEIKKPRRSQRVASQSQPHTKHTPINNQYLPSPLTNQESTATEKDERGLSPVRGLREATPVVSSQQVSSPPHDTQPLSQFIYPSRDIEPDVDAEEDTWGVLYPLNPELGGKLVMQKRNFCPAPVKPLEVSKDAVKTKKKSKKSLVEDEESYEATKCKEGFPSGGYLIGRHPECDLIVDIPTISNRHCLIFSENKGGNTRAILEDLSTNGTHINDQVLGRNKRRELEDGDEITLLEDARFIFRYPRHHSSSGFGQQYRILQQLGKGHFATVYLCVERTTGMKFAVKKFEKRMGESQRSQTEGLQQEIAVLKSVSHPNVLCLKDTFNEDDGVYLILELAAEGELFNWIVTKQKLTEEETRKVFIQLFQGTKYLHERNIVHRDIKPENILLTDKNLAVKLADFGLAKIIGEESFTTTLCGTPSYVAPEILQNTKHRRYTRAVDVWSLGVVLYICLCGFPPFSDELYSRENPYTMAQQIKMGRFDYPSPYWDPIGDPALDLIDRMLTVDADKRLTIDECLEHPWTRNVANGHINPADSTDGLTGAMDELDFSKRKVQRQRTLLADINDIKVSKVVKIKADGAPGNPEPHTKKVKVWEKNPEGKLATADPNVKKAVNGKSHYGVHEEHPAANRQQDEFMKMGGKGDMQLFGDDASSRYLPEEIWRPMGLQDYEYPPSIPRLDIATPICVNAIWDLSGCLLHKEHRIYCINKIMA</sequence>
<dbReference type="InterPro" id="IPR000719">
    <property type="entry name" value="Prot_kinase_dom"/>
</dbReference>
<comment type="caution">
    <text evidence="8">The sequence shown here is derived from an EMBL/GenBank/DDBJ whole genome shotgun (WGS) entry which is preliminary data.</text>
</comment>
<dbReference type="FunFam" id="3.30.200.20:FF:000841">
    <property type="entry name" value="Checkpoint kinase 2-like protein"/>
    <property type="match status" value="1"/>
</dbReference>
<evidence type="ECO:0000256" key="1">
    <source>
        <dbReference type="ARBA" id="ARBA00005575"/>
    </source>
</evidence>
<dbReference type="Proteomes" id="UP000038010">
    <property type="component" value="Unassembled WGS sequence"/>
</dbReference>
<dbReference type="PROSITE" id="PS50011">
    <property type="entry name" value="PROTEIN_KINASE_DOM"/>
    <property type="match status" value="1"/>
</dbReference>
<keyword evidence="2 4" id="KW-0547">Nucleotide-binding</keyword>
<name>A0A0N0NLU8_9EURO</name>
<feature type="domain" description="Protein kinase" evidence="7">
    <location>
        <begin position="277"/>
        <end position="542"/>
    </location>
</feature>
<dbReference type="InterPro" id="IPR000253">
    <property type="entry name" value="FHA_dom"/>
</dbReference>
<feature type="compositionally biased region" description="Low complexity" evidence="5">
    <location>
        <begin position="81"/>
        <end position="92"/>
    </location>
</feature>
<dbReference type="RefSeq" id="XP_017999561.1">
    <property type="nucleotide sequence ID" value="XM_018143474.1"/>
</dbReference>
<keyword evidence="8" id="KW-0808">Transferase</keyword>
<dbReference type="InterPro" id="IPR011009">
    <property type="entry name" value="Kinase-like_dom_sf"/>
</dbReference>
<dbReference type="SMART" id="SM00220">
    <property type="entry name" value="S_TKc"/>
    <property type="match status" value="1"/>
</dbReference>
<dbReference type="GeneID" id="28735354"/>
<feature type="binding site" evidence="4">
    <location>
        <position position="307"/>
    </location>
    <ligand>
        <name>ATP</name>
        <dbReference type="ChEBI" id="CHEBI:30616"/>
    </ligand>
</feature>
<dbReference type="Pfam" id="PF00069">
    <property type="entry name" value="Pkinase"/>
    <property type="match status" value="1"/>
</dbReference>
<evidence type="ECO:0000256" key="5">
    <source>
        <dbReference type="SAM" id="MobiDB-lite"/>
    </source>
</evidence>
<comment type="similarity">
    <text evidence="1">Belongs to the protein kinase superfamily. CAMK Ser/Thr protein kinase family. CHEK2 subfamily.</text>
</comment>
<organism evidence="8 9">
    <name type="scientific">Cyphellophora attinorum</name>
    <dbReference type="NCBI Taxonomy" id="1664694"/>
    <lineage>
        <taxon>Eukaryota</taxon>
        <taxon>Fungi</taxon>
        <taxon>Dikarya</taxon>
        <taxon>Ascomycota</taxon>
        <taxon>Pezizomycotina</taxon>
        <taxon>Eurotiomycetes</taxon>
        <taxon>Chaetothyriomycetidae</taxon>
        <taxon>Chaetothyriales</taxon>
        <taxon>Cyphellophoraceae</taxon>
        <taxon>Cyphellophora</taxon>
    </lineage>
</organism>
<dbReference type="InterPro" id="IPR017441">
    <property type="entry name" value="Protein_kinase_ATP_BS"/>
</dbReference>
<evidence type="ECO:0000313" key="8">
    <source>
        <dbReference type="EMBL" id="KPI39598.1"/>
    </source>
</evidence>
<evidence type="ECO:0000259" key="7">
    <source>
        <dbReference type="PROSITE" id="PS50011"/>
    </source>
</evidence>
<dbReference type="Gene3D" id="2.60.200.20">
    <property type="match status" value="1"/>
</dbReference>
<feature type="region of interest" description="Disordered" evidence="5">
    <location>
        <begin position="1"/>
        <end position="97"/>
    </location>
</feature>
<evidence type="ECO:0000256" key="2">
    <source>
        <dbReference type="ARBA" id="ARBA00022741"/>
    </source>
</evidence>
<feature type="compositionally biased region" description="Polar residues" evidence="5">
    <location>
        <begin position="32"/>
        <end position="61"/>
    </location>
</feature>
<dbReference type="CDD" id="cd05117">
    <property type="entry name" value="STKc_CAMK"/>
    <property type="match status" value="1"/>
</dbReference>
<dbReference type="Pfam" id="PF00498">
    <property type="entry name" value="FHA"/>
    <property type="match status" value="1"/>
</dbReference>